<proteinExistence type="predicted"/>
<protein>
    <submittedName>
        <fullName evidence="1">Uncharacterized protein</fullName>
    </submittedName>
</protein>
<reference evidence="1" key="1">
    <citation type="journal article" date="2014" name="Int. J. Syst. Evol. Microbiol.">
        <title>Complete genome sequence of Corynebacterium casei LMG S-19264T (=DSM 44701T), isolated from a smear-ripened cheese.</title>
        <authorList>
            <consortium name="US DOE Joint Genome Institute (JGI-PGF)"/>
            <person name="Walter F."/>
            <person name="Albersmeier A."/>
            <person name="Kalinowski J."/>
            <person name="Ruckert C."/>
        </authorList>
    </citation>
    <scope>NUCLEOTIDE SEQUENCE</scope>
    <source>
        <strain evidence="1">KCTC 32437</strain>
    </source>
</reference>
<gene>
    <name evidence="1" type="ORF">GCM10007989_24720</name>
</gene>
<keyword evidence="2" id="KW-1185">Reference proteome</keyword>
<reference evidence="1" key="2">
    <citation type="submission" date="2020-09" db="EMBL/GenBank/DDBJ databases">
        <authorList>
            <person name="Sun Q."/>
            <person name="Kim S."/>
        </authorList>
    </citation>
    <scope>NUCLEOTIDE SEQUENCE</scope>
    <source>
        <strain evidence="1">KCTC 32437</strain>
    </source>
</reference>
<dbReference type="EMBL" id="BMZE01000002">
    <property type="protein sequence ID" value="GHA27862.1"/>
    <property type="molecule type" value="Genomic_DNA"/>
</dbReference>
<comment type="caution">
    <text evidence="1">The sequence shown here is derived from an EMBL/GenBank/DDBJ whole genome shotgun (WGS) entry which is preliminary data.</text>
</comment>
<evidence type="ECO:0000313" key="2">
    <source>
        <dbReference type="Proteomes" id="UP000646579"/>
    </source>
</evidence>
<organism evidence="1 2">
    <name type="scientific">Devosia pacifica</name>
    <dbReference type="NCBI Taxonomy" id="1335967"/>
    <lineage>
        <taxon>Bacteria</taxon>
        <taxon>Pseudomonadati</taxon>
        <taxon>Pseudomonadota</taxon>
        <taxon>Alphaproteobacteria</taxon>
        <taxon>Hyphomicrobiales</taxon>
        <taxon>Devosiaceae</taxon>
        <taxon>Devosia</taxon>
    </lineage>
</organism>
<dbReference type="AlphaFoldDB" id="A0A918VVV1"/>
<dbReference type="RefSeq" id="WP_189425971.1">
    <property type="nucleotide sequence ID" value="NZ_BMZE01000002.1"/>
</dbReference>
<name>A0A918VVV1_9HYPH</name>
<sequence length="93" mass="10408">MIEITQSEGADPMVFSVTLDGESTQTHHRVTLSRADAERLGAGKAAPVDCVEAAFRFLLDREPPGAILERFDISDISRYFPDFEQQFPSYVSR</sequence>
<accession>A0A918VVV1</accession>
<evidence type="ECO:0000313" key="1">
    <source>
        <dbReference type="EMBL" id="GHA27862.1"/>
    </source>
</evidence>
<dbReference type="Proteomes" id="UP000646579">
    <property type="component" value="Unassembled WGS sequence"/>
</dbReference>